<name>A0A1A8WKC9_PLAOA</name>
<protein>
    <submittedName>
        <fullName evidence="1">PIR Superfamily Protein</fullName>
    </submittedName>
</protein>
<gene>
    <name evidence="1" type="ORF">POVCU2_0073400</name>
</gene>
<dbReference type="Pfam" id="PF05795">
    <property type="entry name" value="Plasmodium_Vir"/>
    <property type="match status" value="2"/>
</dbReference>
<sequence>MTQSEKILKDLTKYKLYEKFNKNEDKDKYSRFCRSMNYVNRILIGFSDICHMYARNLVTLPKILKGEINENENCRYFTFWIHDEIRKIDSSRWLDSHKIKYILNKFYQVQESIKAEKQNNDCFYEYRSDIELNLWKKWKDLYDYIINFEDIKSTVKSDGNLCKLYDRYFDYISEVHKKYKTECCNSDYSPICPDGIRFNKWCNEDEIFKKLECNQNKAHLAASIRDGGTFDPSEQQESGGTNLKTVLQFQSDYSTTDEALTNNTDYYTKLSVPLLLLGLSSTFFYLYNFTSLGPLVRSKILGKGKIKDNINEDAQNLLEYYSNNIGSNFDDNDFHIKYNPS</sequence>
<dbReference type="EMBL" id="FLQU01001271">
    <property type="protein sequence ID" value="SBS92310.1"/>
    <property type="molecule type" value="Genomic_DNA"/>
</dbReference>
<evidence type="ECO:0000313" key="2">
    <source>
        <dbReference type="Proteomes" id="UP000078560"/>
    </source>
</evidence>
<dbReference type="Proteomes" id="UP000078560">
    <property type="component" value="Unassembled WGS sequence"/>
</dbReference>
<proteinExistence type="predicted"/>
<dbReference type="InterPro" id="IPR008780">
    <property type="entry name" value="Plasmodium_Vir"/>
</dbReference>
<dbReference type="AlphaFoldDB" id="A0A1A8WKC9"/>
<dbReference type="VEuPathDB" id="PlasmoDB:PocGH01_00117100"/>
<accession>A0A1A8WKC9</accession>
<evidence type="ECO:0000313" key="1">
    <source>
        <dbReference type="EMBL" id="SBS92310.1"/>
    </source>
</evidence>
<organism evidence="1 2">
    <name type="scientific">Plasmodium ovale curtisi</name>
    <dbReference type="NCBI Taxonomy" id="864141"/>
    <lineage>
        <taxon>Eukaryota</taxon>
        <taxon>Sar</taxon>
        <taxon>Alveolata</taxon>
        <taxon>Apicomplexa</taxon>
        <taxon>Aconoidasida</taxon>
        <taxon>Haemosporida</taxon>
        <taxon>Plasmodiidae</taxon>
        <taxon>Plasmodium</taxon>
        <taxon>Plasmodium (Plasmodium)</taxon>
    </lineage>
</organism>
<reference evidence="2" key="1">
    <citation type="submission" date="2016-05" db="EMBL/GenBank/DDBJ databases">
        <authorList>
            <person name="Naeem Raeece"/>
        </authorList>
    </citation>
    <scope>NUCLEOTIDE SEQUENCE [LARGE SCALE GENOMIC DNA]</scope>
</reference>